<dbReference type="Proteomes" id="UP001597351">
    <property type="component" value="Unassembled WGS sequence"/>
</dbReference>
<evidence type="ECO:0000313" key="2">
    <source>
        <dbReference type="Proteomes" id="UP001597351"/>
    </source>
</evidence>
<gene>
    <name evidence="1" type="ORF">ACFSDE_08245</name>
</gene>
<protein>
    <recommendedName>
        <fullName evidence="3">DUF4185 domain-containing protein</fullName>
    </recommendedName>
</protein>
<evidence type="ECO:0000313" key="1">
    <source>
        <dbReference type="EMBL" id="MFD1946779.1"/>
    </source>
</evidence>
<organism evidence="1 2">
    <name type="scientific">Nocardioides aestuarii</name>
    <dbReference type="NCBI Taxonomy" id="252231"/>
    <lineage>
        <taxon>Bacteria</taxon>
        <taxon>Bacillati</taxon>
        <taxon>Actinomycetota</taxon>
        <taxon>Actinomycetes</taxon>
        <taxon>Propionibacteriales</taxon>
        <taxon>Nocardioidaceae</taxon>
        <taxon>Nocardioides</taxon>
    </lineage>
</organism>
<reference evidence="2" key="1">
    <citation type="journal article" date="2019" name="Int. J. Syst. Evol. Microbiol.">
        <title>The Global Catalogue of Microorganisms (GCM) 10K type strain sequencing project: providing services to taxonomists for standard genome sequencing and annotation.</title>
        <authorList>
            <consortium name="The Broad Institute Genomics Platform"/>
            <consortium name="The Broad Institute Genome Sequencing Center for Infectious Disease"/>
            <person name="Wu L."/>
            <person name="Ma J."/>
        </authorList>
    </citation>
    <scope>NUCLEOTIDE SEQUENCE [LARGE SCALE GENOMIC DNA]</scope>
    <source>
        <strain evidence="2">CGMCC 1.12477</strain>
    </source>
</reference>
<accession>A0ABW4TM37</accession>
<name>A0ABW4TM37_9ACTN</name>
<proteinExistence type="predicted"/>
<dbReference type="RefSeq" id="WP_343917250.1">
    <property type="nucleotide sequence ID" value="NZ_BAAAJT010000002.1"/>
</dbReference>
<comment type="caution">
    <text evidence="1">The sequence shown here is derived from an EMBL/GenBank/DDBJ whole genome shotgun (WGS) entry which is preliminary data.</text>
</comment>
<dbReference type="EMBL" id="JBHUGD010000003">
    <property type="protein sequence ID" value="MFD1946779.1"/>
    <property type="molecule type" value="Genomic_DNA"/>
</dbReference>
<evidence type="ECO:0008006" key="3">
    <source>
        <dbReference type="Google" id="ProtNLM"/>
    </source>
</evidence>
<sequence>MDSRSTASIGGLAALAVAAAGLTVTAPPASGAASASGLVPGECRVVRMKQAAGFRDGSIIDLERVGDQVLYYGNGFTGPRDRERQRAFLWSGLRAEPQMIGPRAKRYAYVVALELTESGMVNGTAESRDGSIARSWVMDLATGDLQWYDVDSGPRGEDHGFTWIRRIDDAGAGAGTAVRNDDGETEPGTDAVGFDDPGAQMEFLTHPVDYLESGAFGINNLGQRVGYYADEFFYPEEQFWTIWQPSVWEADGSRTVLPTPYGIEGFPRVIEDDGGIGGAIAVGDTPETSHVEAGYWPDPETNIGLGLLPGGDYSEAYGGDAAGHLTGLANRRSESRFARHGYVDHTFWWAPETGEGRIRVLPSVYGDRRDLGWRTWVAGAGHAVDSETDRAGTTTHVGFDGRRLVFAPTVYVNASACGREVTTSHELPADGRRDPGSLLRDWKRTALD</sequence>
<keyword evidence="2" id="KW-1185">Reference proteome</keyword>